<dbReference type="AlphaFoldDB" id="A0AAD7G341"/>
<sequence length="159" mass="18039">MQCSAYVDESTLQHLQNLSLVIPARLSSVFIARNTCLASFSFWIHLLHLGVGFQWNCVDEWRLALRCVFHWSYHPPSVPSTICLSITSPVCYHGYRPSLVVDLRHNSVDLWLWSRSFLLAGNASPPNPFYDTSCFCLPRSSSAHSYLASTASDMFLPPW</sequence>
<name>A0AAD7G341_9AGAR</name>
<protein>
    <submittedName>
        <fullName evidence="1">Uncharacterized protein</fullName>
    </submittedName>
</protein>
<evidence type="ECO:0000313" key="2">
    <source>
        <dbReference type="Proteomes" id="UP001221142"/>
    </source>
</evidence>
<organism evidence="1 2">
    <name type="scientific">Roridomyces roridus</name>
    <dbReference type="NCBI Taxonomy" id="1738132"/>
    <lineage>
        <taxon>Eukaryota</taxon>
        <taxon>Fungi</taxon>
        <taxon>Dikarya</taxon>
        <taxon>Basidiomycota</taxon>
        <taxon>Agaricomycotina</taxon>
        <taxon>Agaricomycetes</taxon>
        <taxon>Agaricomycetidae</taxon>
        <taxon>Agaricales</taxon>
        <taxon>Marasmiineae</taxon>
        <taxon>Mycenaceae</taxon>
        <taxon>Roridomyces</taxon>
    </lineage>
</organism>
<dbReference type="Proteomes" id="UP001221142">
    <property type="component" value="Unassembled WGS sequence"/>
</dbReference>
<evidence type="ECO:0000313" key="1">
    <source>
        <dbReference type="EMBL" id="KAJ7651432.1"/>
    </source>
</evidence>
<reference evidence="1" key="1">
    <citation type="submission" date="2023-03" db="EMBL/GenBank/DDBJ databases">
        <title>Massive genome expansion in bonnet fungi (Mycena s.s.) driven by repeated elements and novel gene families across ecological guilds.</title>
        <authorList>
            <consortium name="Lawrence Berkeley National Laboratory"/>
            <person name="Harder C.B."/>
            <person name="Miyauchi S."/>
            <person name="Viragh M."/>
            <person name="Kuo A."/>
            <person name="Thoen E."/>
            <person name="Andreopoulos B."/>
            <person name="Lu D."/>
            <person name="Skrede I."/>
            <person name="Drula E."/>
            <person name="Henrissat B."/>
            <person name="Morin E."/>
            <person name="Kohler A."/>
            <person name="Barry K."/>
            <person name="LaButti K."/>
            <person name="Morin E."/>
            <person name="Salamov A."/>
            <person name="Lipzen A."/>
            <person name="Mereny Z."/>
            <person name="Hegedus B."/>
            <person name="Baldrian P."/>
            <person name="Stursova M."/>
            <person name="Weitz H."/>
            <person name="Taylor A."/>
            <person name="Grigoriev I.V."/>
            <person name="Nagy L.G."/>
            <person name="Martin F."/>
            <person name="Kauserud H."/>
        </authorList>
    </citation>
    <scope>NUCLEOTIDE SEQUENCE</scope>
    <source>
        <strain evidence="1">9284</strain>
    </source>
</reference>
<proteinExistence type="predicted"/>
<dbReference type="EMBL" id="JARKIF010000001">
    <property type="protein sequence ID" value="KAJ7651432.1"/>
    <property type="molecule type" value="Genomic_DNA"/>
</dbReference>
<keyword evidence="2" id="KW-1185">Reference proteome</keyword>
<accession>A0AAD7G341</accession>
<comment type="caution">
    <text evidence="1">The sequence shown here is derived from an EMBL/GenBank/DDBJ whole genome shotgun (WGS) entry which is preliminary data.</text>
</comment>
<gene>
    <name evidence="1" type="ORF">FB45DRAFT_890521</name>
</gene>